<dbReference type="InterPro" id="IPR012677">
    <property type="entry name" value="Nucleotide-bd_a/b_plait_sf"/>
</dbReference>
<feature type="domain" description="RRM" evidence="3">
    <location>
        <begin position="119"/>
        <end position="151"/>
    </location>
</feature>
<dbReference type="InterPro" id="IPR000504">
    <property type="entry name" value="RRM_dom"/>
</dbReference>
<dbReference type="Gene3D" id="3.30.70.330">
    <property type="match status" value="2"/>
</dbReference>
<accession>A0A0L7L8A1</accession>
<keyword evidence="6" id="KW-1185">Reference proteome</keyword>
<dbReference type="InterPro" id="IPR006621">
    <property type="entry name" value="Nose-resist-to-fluoxetine_N"/>
</dbReference>
<evidence type="ECO:0000256" key="1">
    <source>
        <dbReference type="ARBA" id="ARBA00022737"/>
    </source>
</evidence>
<dbReference type="Proteomes" id="UP000037510">
    <property type="component" value="Unassembled WGS sequence"/>
</dbReference>
<evidence type="ECO:0000313" key="5">
    <source>
        <dbReference type="EMBL" id="KOB71580.1"/>
    </source>
</evidence>
<organism evidence="5 6">
    <name type="scientific">Operophtera brumata</name>
    <name type="common">Winter moth</name>
    <name type="synonym">Phalaena brumata</name>
    <dbReference type="NCBI Taxonomy" id="104452"/>
    <lineage>
        <taxon>Eukaryota</taxon>
        <taxon>Metazoa</taxon>
        <taxon>Ecdysozoa</taxon>
        <taxon>Arthropoda</taxon>
        <taxon>Hexapoda</taxon>
        <taxon>Insecta</taxon>
        <taxon>Pterygota</taxon>
        <taxon>Neoptera</taxon>
        <taxon>Endopterygota</taxon>
        <taxon>Lepidoptera</taxon>
        <taxon>Glossata</taxon>
        <taxon>Ditrysia</taxon>
        <taxon>Geometroidea</taxon>
        <taxon>Geometridae</taxon>
        <taxon>Larentiinae</taxon>
        <taxon>Operophtera</taxon>
    </lineage>
</organism>
<dbReference type="STRING" id="104452.A0A0L7L8A1"/>
<proteinExistence type="predicted"/>
<feature type="non-terminal residue" evidence="5">
    <location>
        <position position="247"/>
    </location>
</feature>
<evidence type="ECO:0000259" key="4">
    <source>
        <dbReference type="Pfam" id="PF20146"/>
    </source>
</evidence>
<dbReference type="Pfam" id="PF00076">
    <property type="entry name" value="RRM_1"/>
    <property type="match status" value="2"/>
</dbReference>
<dbReference type="SUPFAM" id="SSF54928">
    <property type="entry name" value="RNA-binding domain, RBD"/>
    <property type="match status" value="2"/>
</dbReference>
<feature type="domain" description="RRM" evidence="3">
    <location>
        <begin position="63"/>
        <end position="98"/>
    </location>
</feature>
<dbReference type="GO" id="GO:0003723">
    <property type="term" value="F:RNA binding"/>
    <property type="evidence" value="ECO:0007669"/>
    <property type="project" value="UniProtKB-KW"/>
</dbReference>
<comment type="caution">
    <text evidence="5">The sequence shown here is derived from an EMBL/GenBank/DDBJ whole genome shotgun (WGS) entry which is preliminary data.</text>
</comment>
<evidence type="ECO:0000313" key="6">
    <source>
        <dbReference type="Proteomes" id="UP000037510"/>
    </source>
</evidence>
<dbReference type="InterPro" id="IPR035979">
    <property type="entry name" value="RBD_domain_sf"/>
</dbReference>
<dbReference type="AlphaFoldDB" id="A0A0L7L8A1"/>
<gene>
    <name evidence="5" type="ORF">OBRU01_13755</name>
</gene>
<feature type="domain" description="Nose resistant-to-fluoxetine protein N-terminal" evidence="4">
    <location>
        <begin position="174"/>
        <end position="225"/>
    </location>
</feature>
<sequence>MCDRYPGYLFGGTPVSSWDRPFNMENQIQHQYRGRSGPPRFWGSMSEGGGVSNAGGDSCKTNLIVNYLPQSMTEKDLYGMFMNIGPIESCRVMKDFKGPLRAAGHEGLQGEWNKDKTNLIVNYLPQSMTEKDLYGMFMNIGPIESCRVMKDFKYSVVVQQSSKLFHNHFYHTDWDAQSSEPQGLLFANRYQLGNFDQCMNAPWASTHTELATKYCLADIVLERTDRTLRKKVQNPFNPYQSALDYIE</sequence>
<evidence type="ECO:0000256" key="2">
    <source>
        <dbReference type="ARBA" id="ARBA00022884"/>
    </source>
</evidence>
<keyword evidence="1" id="KW-0677">Repeat</keyword>
<dbReference type="Pfam" id="PF20146">
    <property type="entry name" value="NRF"/>
    <property type="match status" value="1"/>
</dbReference>
<dbReference type="EMBL" id="JTDY01002362">
    <property type="protein sequence ID" value="KOB71580.1"/>
    <property type="molecule type" value="Genomic_DNA"/>
</dbReference>
<protein>
    <submittedName>
        <fullName evidence="5">Sex-lethal isoform 2</fullName>
    </submittedName>
</protein>
<reference evidence="5 6" key="1">
    <citation type="journal article" date="2015" name="Genome Biol. Evol.">
        <title>The genome of winter moth (Operophtera brumata) provides a genomic perspective on sexual dimorphism and phenology.</title>
        <authorList>
            <person name="Derks M.F."/>
            <person name="Smit S."/>
            <person name="Salis L."/>
            <person name="Schijlen E."/>
            <person name="Bossers A."/>
            <person name="Mateman C."/>
            <person name="Pijl A.S."/>
            <person name="de Ridder D."/>
            <person name="Groenen M.A."/>
            <person name="Visser M.E."/>
            <person name="Megens H.J."/>
        </authorList>
    </citation>
    <scope>NUCLEOTIDE SEQUENCE [LARGE SCALE GENOMIC DNA]</scope>
    <source>
        <strain evidence="5">WM2013NL</strain>
        <tissue evidence="5">Head and thorax</tissue>
    </source>
</reference>
<dbReference type="PANTHER" id="PTHR24012">
    <property type="entry name" value="RNA BINDING PROTEIN"/>
    <property type="match status" value="1"/>
</dbReference>
<name>A0A0L7L8A1_OPEBR</name>
<evidence type="ECO:0000259" key="3">
    <source>
        <dbReference type="Pfam" id="PF00076"/>
    </source>
</evidence>
<keyword evidence="2" id="KW-0694">RNA-binding</keyword>